<dbReference type="AlphaFoldDB" id="A0A380BMA9"/>
<evidence type="ECO:0000313" key="2">
    <source>
        <dbReference type="EMBL" id="SUJ03580.1"/>
    </source>
</evidence>
<evidence type="ECO:0000313" key="3">
    <source>
        <dbReference type="Proteomes" id="UP000254893"/>
    </source>
</evidence>
<name>A0A380BMA9_SPHSI</name>
<protein>
    <submittedName>
        <fullName evidence="2">Uncharacterized protein</fullName>
    </submittedName>
</protein>
<gene>
    <name evidence="2" type="ORF">NCTC11388_01282</name>
</gene>
<feature type="signal peptide" evidence="1">
    <location>
        <begin position="1"/>
        <end position="21"/>
    </location>
</feature>
<proteinExistence type="predicted"/>
<organism evidence="2 3">
    <name type="scientific">Sphingobacterium spiritivorum</name>
    <name type="common">Flavobacterium spiritivorum</name>
    <dbReference type="NCBI Taxonomy" id="258"/>
    <lineage>
        <taxon>Bacteria</taxon>
        <taxon>Pseudomonadati</taxon>
        <taxon>Bacteroidota</taxon>
        <taxon>Sphingobacteriia</taxon>
        <taxon>Sphingobacteriales</taxon>
        <taxon>Sphingobacteriaceae</taxon>
        <taxon>Sphingobacterium</taxon>
    </lineage>
</organism>
<sequence length="78" mass="9113">MKYLQIIMCFLVLILTKSVLAQATYPFGTISKRIVDDHLRTDAGADKRAEDMLARMSKKRKLGGYRLCRCRFYKMDTF</sequence>
<feature type="chain" id="PRO_5016870898" evidence="1">
    <location>
        <begin position="22"/>
        <end position="78"/>
    </location>
</feature>
<evidence type="ECO:0000256" key="1">
    <source>
        <dbReference type="SAM" id="SignalP"/>
    </source>
</evidence>
<dbReference type="EMBL" id="UGYW01000002">
    <property type="protein sequence ID" value="SUJ03580.1"/>
    <property type="molecule type" value="Genomic_DNA"/>
</dbReference>
<keyword evidence="1" id="KW-0732">Signal</keyword>
<accession>A0A380BMA9</accession>
<dbReference type="RefSeq" id="WP_258862033.1">
    <property type="nucleotide sequence ID" value="NZ_UGYW01000002.1"/>
</dbReference>
<reference evidence="2 3" key="1">
    <citation type="submission" date="2018-06" db="EMBL/GenBank/DDBJ databases">
        <authorList>
            <consortium name="Pathogen Informatics"/>
            <person name="Doyle S."/>
        </authorList>
    </citation>
    <scope>NUCLEOTIDE SEQUENCE [LARGE SCALE GENOMIC DNA]</scope>
    <source>
        <strain evidence="2 3">NCTC11388</strain>
    </source>
</reference>
<dbReference type="Proteomes" id="UP000254893">
    <property type="component" value="Unassembled WGS sequence"/>
</dbReference>